<dbReference type="Proteomes" id="UP000253772">
    <property type="component" value="Chromosome c2"/>
</dbReference>
<reference evidence="2 3" key="1">
    <citation type="submission" date="2019-03" db="EMBL/GenBank/DDBJ databases">
        <title>Comparative insights into the high quality Complete genome sequence of highly metal resistant Cupriavidus metallidurans strain BS1 isolated from a gold-copper mine.</title>
        <authorList>
            <person name="Mazhar H.S."/>
            <person name="Rensing C."/>
        </authorList>
    </citation>
    <scope>NUCLEOTIDE SEQUENCE [LARGE SCALE GENOMIC DNA]</scope>
    <source>
        <strain evidence="2 3">BS1</strain>
    </source>
</reference>
<feature type="compositionally biased region" description="Basic and acidic residues" evidence="1">
    <location>
        <begin position="423"/>
        <end position="442"/>
    </location>
</feature>
<dbReference type="CDD" id="cd16441">
    <property type="entry name" value="beta_Kdo_transferase_KpsS"/>
    <property type="match status" value="1"/>
</dbReference>
<accession>A0A482IY04</accession>
<dbReference type="EMBL" id="CP037901">
    <property type="protein sequence ID" value="QBP13848.1"/>
    <property type="molecule type" value="Genomic_DNA"/>
</dbReference>
<proteinExistence type="predicted"/>
<evidence type="ECO:0000256" key="1">
    <source>
        <dbReference type="SAM" id="MobiDB-lite"/>
    </source>
</evidence>
<dbReference type="GO" id="GO:0015774">
    <property type="term" value="P:polysaccharide transport"/>
    <property type="evidence" value="ECO:0007669"/>
    <property type="project" value="InterPro"/>
</dbReference>
<feature type="region of interest" description="Disordered" evidence="1">
    <location>
        <begin position="408"/>
        <end position="442"/>
    </location>
</feature>
<dbReference type="GO" id="GO:0000271">
    <property type="term" value="P:polysaccharide biosynthetic process"/>
    <property type="evidence" value="ECO:0007669"/>
    <property type="project" value="InterPro"/>
</dbReference>
<name>A0A482IY04_9BURK</name>
<dbReference type="OrthoDB" id="9794206at2"/>
<evidence type="ECO:0000313" key="3">
    <source>
        <dbReference type="Proteomes" id="UP000253772"/>
    </source>
</evidence>
<sequence length="442" mass="50631">MIPGGWQKFAGARVLLLQGPMGPFFRRLARALLQAGAASVHKVNFNGGDQFFYARGAIRYRGTMEAWPSALSRLMSELQIDTVFLFGDCREIHRPVQAIARERGAEVWVFEEGYVRPDFVTLERSGVNNHSPAPRDPAFYNALPDMELPVEKPVGNTFWYAACWATFYYTASILMRPFYRHYRHHRPLGVSELLPWLRSPVRKLRYRMRERRYGDFLCGVEAGRFYLVPLQVGTDFQVRVHSDFDSVSHFVERVVASFARHAPTDHYLVLKHHPMDRGYSDYSVLIRALAERYGVQGRLHYIHDQHLPTLLDHASGVVLINSTVGLSAMNHGLPVAVLGDASYALPGMSYQGGLDSFWSDALDFRMDKDLYRRYRNYLIRHTQLNGDFFRNGVFEWKRMRTMDVMRRRAAVAPSQSTGTVGAKKQEATKRESAKHPPLDARA</sequence>
<protein>
    <submittedName>
        <fullName evidence="2">Capsular biosynthesis protein</fullName>
    </submittedName>
</protein>
<gene>
    <name evidence="2" type="ORF">DDF84_030270</name>
</gene>
<dbReference type="Pfam" id="PF05159">
    <property type="entry name" value="Capsule_synth"/>
    <property type="match status" value="1"/>
</dbReference>
<organism evidence="2 3">
    <name type="scientific">Cupriavidus metallidurans</name>
    <dbReference type="NCBI Taxonomy" id="119219"/>
    <lineage>
        <taxon>Bacteria</taxon>
        <taxon>Pseudomonadati</taxon>
        <taxon>Pseudomonadota</taxon>
        <taxon>Betaproteobacteria</taxon>
        <taxon>Burkholderiales</taxon>
        <taxon>Burkholderiaceae</taxon>
        <taxon>Cupriavidus</taxon>
    </lineage>
</organism>
<evidence type="ECO:0000313" key="2">
    <source>
        <dbReference type="EMBL" id="QBP13848.1"/>
    </source>
</evidence>
<dbReference type="AlphaFoldDB" id="A0A482IY04"/>
<dbReference type="InterPro" id="IPR007833">
    <property type="entry name" value="Capsule_polysaccharide_synth"/>
</dbReference>